<accession>A0A482J1J5</accession>
<dbReference type="Proteomes" id="UP000253772">
    <property type="component" value="Chromosome c2"/>
</dbReference>
<proteinExistence type="predicted"/>
<gene>
    <name evidence="1" type="ORF">DDF84_028425</name>
</gene>
<dbReference type="AlphaFoldDB" id="A0A482J1J5"/>
<dbReference type="EMBL" id="CP037901">
    <property type="protein sequence ID" value="QBP13527.1"/>
    <property type="molecule type" value="Genomic_DNA"/>
</dbReference>
<evidence type="ECO:0000313" key="2">
    <source>
        <dbReference type="Proteomes" id="UP000253772"/>
    </source>
</evidence>
<reference evidence="1 2" key="1">
    <citation type="submission" date="2019-03" db="EMBL/GenBank/DDBJ databases">
        <title>Comparative insights into the high quality Complete genome sequence of highly metal resistant Cupriavidus metallidurans strain BS1 isolated from a gold-copper mine.</title>
        <authorList>
            <person name="Mazhar H.S."/>
            <person name="Rensing C."/>
        </authorList>
    </citation>
    <scope>NUCLEOTIDE SEQUENCE [LARGE SCALE GENOMIC DNA]</scope>
    <source>
        <strain evidence="1 2">BS1</strain>
    </source>
</reference>
<dbReference type="RefSeq" id="WP_017511008.1">
    <property type="nucleotide sequence ID" value="NZ_CP037901.1"/>
</dbReference>
<protein>
    <submittedName>
        <fullName evidence="1">Uncharacterized protein</fullName>
    </submittedName>
</protein>
<organism evidence="1 2">
    <name type="scientific">Cupriavidus metallidurans</name>
    <dbReference type="NCBI Taxonomy" id="119219"/>
    <lineage>
        <taxon>Bacteria</taxon>
        <taxon>Pseudomonadati</taxon>
        <taxon>Pseudomonadota</taxon>
        <taxon>Betaproteobacteria</taxon>
        <taxon>Burkholderiales</taxon>
        <taxon>Burkholderiaceae</taxon>
        <taxon>Cupriavidus</taxon>
    </lineage>
</organism>
<name>A0A482J1J5_9BURK</name>
<sequence>MSVEFEGESPDFRFVAFAQSYDADRFSRALHRIDEVPLFELDSDALVTALTGFKEEADRLRFYVNWGMKEMKAEKRCLTSDPDVPEGFVKEAGGLQMLAVTEYYLAVQAVTGGTVLSEPRRFEPYC</sequence>
<evidence type="ECO:0000313" key="1">
    <source>
        <dbReference type="EMBL" id="QBP13527.1"/>
    </source>
</evidence>